<dbReference type="EMBL" id="JABBNT010000002">
    <property type="protein sequence ID" value="NMM44415.1"/>
    <property type="molecule type" value="Genomic_DNA"/>
</dbReference>
<evidence type="ECO:0000256" key="5">
    <source>
        <dbReference type="ARBA" id="ARBA00022801"/>
    </source>
</evidence>
<dbReference type="GO" id="GO:0005524">
    <property type="term" value="F:ATP binding"/>
    <property type="evidence" value="ECO:0007669"/>
    <property type="project" value="UniProtKB-KW"/>
</dbReference>
<evidence type="ECO:0000256" key="3">
    <source>
        <dbReference type="ARBA" id="ARBA00022741"/>
    </source>
</evidence>
<dbReference type="EC" id="6.3.5.3" evidence="8"/>
<comment type="catalytic activity">
    <reaction evidence="8">
        <text>L-glutamine + H2O = L-glutamate + NH4(+)</text>
        <dbReference type="Rhea" id="RHEA:15889"/>
        <dbReference type="ChEBI" id="CHEBI:15377"/>
        <dbReference type="ChEBI" id="CHEBI:28938"/>
        <dbReference type="ChEBI" id="CHEBI:29985"/>
        <dbReference type="ChEBI" id="CHEBI:58359"/>
        <dbReference type="EC" id="3.5.1.2"/>
    </reaction>
</comment>
<comment type="catalytic activity">
    <reaction evidence="8">
        <text>N(2)-formyl-N(1)-(5-phospho-beta-D-ribosyl)glycinamide + L-glutamine + ATP + H2O = 2-formamido-N(1)-(5-O-phospho-beta-D-ribosyl)acetamidine + L-glutamate + ADP + phosphate + H(+)</text>
        <dbReference type="Rhea" id="RHEA:17129"/>
        <dbReference type="ChEBI" id="CHEBI:15377"/>
        <dbReference type="ChEBI" id="CHEBI:15378"/>
        <dbReference type="ChEBI" id="CHEBI:29985"/>
        <dbReference type="ChEBI" id="CHEBI:30616"/>
        <dbReference type="ChEBI" id="CHEBI:43474"/>
        <dbReference type="ChEBI" id="CHEBI:58359"/>
        <dbReference type="ChEBI" id="CHEBI:147286"/>
        <dbReference type="ChEBI" id="CHEBI:147287"/>
        <dbReference type="ChEBI" id="CHEBI:456216"/>
        <dbReference type="EC" id="6.3.5.3"/>
    </reaction>
</comment>
<protein>
    <recommendedName>
        <fullName evidence="8">Phosphoribosylformylglycinamidine synthase subunit PurQ</fullName>
        <shortName evidence="8">FGAM synthase</shortName>
        <ecNumber evidence="8">6.3.5.3</ecNumber>
    </recommendedName>
    <alternativeName>
        <fullName evidence="8">Formylglycinamide ribonucleotide amidotransferase subunit I</fullName>
        <shortName evidence="8">FGAR amidotransferase I</shortName>
        <shortName evidence="8">FGAR-AT I</shortName>
    </alternativeName>
    <alternativeName>
        <fullName evidence="8">Glutaminase PurQ</fullName>
        <ecNumber evidence="8">3.5.1.2</ecNumber>
    </alternativeName>
    <alternativeName>
        <fullName evidence="8">Phosphoribosylformylglycinamidine synthase subunit I</fullName>
    </alternativeName>
</protein>
<dbReference type="UniPathway" id="UPA00074">
    <property type="reaction ID" value="UER00128"/>
</dbReference>
<dbReference type="SUPFAM" id="SSF52317">
    <property type="entry name" value="Class I glutamine amidotransferase-like"/>
    <property type="match status" value="1"/>
</dbReference>
<evidence type="ECO:0000256" key="7">
    <source>
        <dbReference type="ARBA" id="ARBA00022962"/>
    </source>
</evidence>
<keyword evidence="1 8" id="KW-0963">Cytoplasm</keyword>
<dbReference type="Pfam" id="PF13507">
    <property type="entry name" value="GATase_5"/>
    <property type="match status" value="1"/>
</dbReference>
<proteinExistence type="inferred from homology"/>
<keyword evidence="3 8" id="KW-0547">Nucleotide-binding</keyword>
<dbReference type="RefSeq" id="WP_169624704.1">
    <property type="nucleotide sequence ID" value="NZ_JABBNT010000002.1"/>
</dbReference>
<dbReference type="InterPro" id="IPR029062">
    <property type="entry name" value="Class_I_gatase-like"/>
</dbReference>
<keyword evidence="5 8" id="KW-0378">Hydrolase</keyword>
<evidence type="ECO:0000256" key="8">
    <source>
        <dbReference type="HAMAP-Rule" id="MF_00421"/>
    </source>
</evidence>
<comment type="caution">
    <text evidence="9">The sequence shown here is derived from an EMBL/GenBank/DDBJ whole genome shotgun (WGS) entry which is preliminary data.</text>
</comment>
<dbReference type="GO" id="GO:0006189">
    <property type="term" value="P:'de novo' IMP biosynthetic process"/>
    <property type="evidence" value="ECO:0007669"/>
    <property type="project" value="UniProtKB-UniRule"/>
</dbReference>
<evidence type="ECO:0000313" key="10">
    <source>
        <dbReference type="Proteomes" id="UP000539372"/>
    </source>
</evidence>
<dbReference type="GO" id="GO:0005737">
    <property type="term" value="C:cytoplasm"/>
    <property type="evidence" value="ECO:0007669"/>
    <property type="project" value="UniProtKB-SubCell"/>
</dbReference>
<dbReference type="PIRSF" id="PIRSF001586">
    <property type="entry name" value="FGAM_synth_I"/>
    <property type="match status" value="1"/>
</dbReference>
<feature type="active site" description="Nucleophile" evidence="8">
    <location>
        <position position="86"/>
    </location>
</feature>
<sequence length="230" mass="24677">MKAAITVFPGTNRERDMADALERASGTRPTMVWHGERDLSGYDLIVVPGGFSYGDYLRCGAMAGNSPILRAVKEQADRGVTVLGVCNGFQILTETGLLPGVLLRNAGLKFICKMTHIRCEKSAAPFTGKLTQGQVSRVAVAHNEGNYYADDETLDMLEGEGRVVFRYCDDRGNVSDATNLNGSQRNIAGIVNKRGNVLGMMPHPENAIDPMAGGTEGLPIFQSLATAILA</sequence>
<feature type="active site" evidence="8">
    <location>
        <position position="203"/>
    </location>
</feature>
<keyword evidence="2 8" id="KW-0436">Ligase</keyword>
<evidence type="ECO:0000256" key="6">
    <source>
        <dbReference type="ARBA" id="ARBA00022840"/>
    </source>
</evidence>
<dbReference type="GO" id="GO:0004359">
    <property type="term" value="F:glutaminase activity"/>
    <property type="evidence" value="ECO:0007669"/>
    <property type="project" value="UniProtKB-EC"/>
</dbReference>
<accession>A0A7Y0DZF9</accession>
<dbReference type="PROSITE" id="PS51273">
    <property type="entry name" value="GATASE_TYPE_1"/>
    <property type="match status" value="1"/>
</dbReference>
<keyword evidence="6 8" id="KW-0067">ATP-binding</keyword>
<dbReference type="NCBIfam" id="TIGR01737">
    <property type="entry name" value="FGAM_synth_I"/>
    <property type="match status" value="1"/>
</dbReference>
<dbReference type="Proteomes" id="UP000539372">
    <property type="component" value="Unassembled WGS sequence"/>
</dbReference>
<keyword evidence="10" id="KW-1185">Reference proteome</keyword>
<dbReference type="SMART" id="SM01211">
    <property type="entry name" value="GATase_5"/>
    <property type="match status" value="1"/>
</dbReference>
<dbReference type="GO" id="GO:0004642">
    <property type="term" value="F:phosphoribosylformylglycinamidine synthase activity"/>
    <property type="evidence" value="ECO:0007669"/>
    <property type="project" value="UniProtKB-UniRule"/>
</dbReference>
<comment type="subcellular location">
    <subcellularLocation>
        <location evidence="8">Cytoplasm</location>
    </subcellularLocation>
</comment>
<dbReference type="InterPro" id="IPR010075">
    <property type="entry name" value="PRibForGlyAmidine_synth_PurQ"/>
</dbReference>
<reference evidence="9 10" key="1">
    <citation type="submission" date="2020-04" db="EMBL/GenBank/DDBJ databases">
        <title>Rhodospirillaceae bacterium KN72 isolated from deep sea.</title>
        <authorList>
            <person name="Zhang D.-C."/>
        </authorList>
    </citation>
    <scope>NUCLEOTIDE SEQUENCE [LARGE SCALE GENOMIC DNA]</scope>
    <source>
        <strain evidence="9 10">KN72</strain>
    </source>
</reference>
<organism evidence="9 10">
    <name type="scientific">Pacificispira spongiicola</name>
    <dbReference type="NCBI Taxonomy" id="2729598"/>
    <lineage>
        <taxon>Bacteria</taxon>
        <taxon>Pseudomonadati</taxon>
        <taxon>Pseudomonadota</taxon>
        <taxon>Alphaproteobacteria</taxon>
        <taxon>Rhodospirillales</taxon>
        <taxon>Rhodospirillaceae</taxon>
        <taxon>Pacificispira</taxon>
    </lineage>
</organism>
<dbReference type="EC" id="3.5.1.2" evidence="8"/>
<dbReference type="HAMAP" id="MF_00421">
    <property type="entry name" value="PurQ"/>
    <property type="match status" value="1"/>
</dbReference>
<evidence type="ECO:0000256" key="4">
    <source>
        <dbReference type="ARBA" id="ARBA00022755"/>
    </source>
</evidence>
<dbReference type="Gene3D" id="3.40.50.880">
    <property type="match status" value="1"/>
</dbReference>
<dbReference type="PANTHER" id="PTHR47552">
    <property type="entry name" value="PHOSPHORIBOSYLFORMYLGLYCINAMIDINE SYNTHASE SUBUNIT PURQ"/>
    <property type="match status" value="1"/>
</dbReference>
<dbReference type="PANTHER" id="PTHR47552:SF1">
    <property type="entry name" value="PHOSPHORIBOSYLFORMYLGLYCINAMIDINE SYNTHASE SUBUNIT PURQ"/>
    <property type="match status" value="1"/>
</dbReference>
<evidence type="ECO:0000256" key="1">
    <source>
        <dbReference type="ARBA" id="ARBA00022490"/>
    </source>
</evidence>
<gene>
    <name evidence="8 9" type="primary">purQ</name>
    <name evidence="9" type="ORF">HH303_07985</name>
</gene>
<comment type="subunit">
    <text evidence="8">Part of the FGAM synthase complex composed of 1 PurL, 1 PurQ and 2 PurS subunits.</text>
</comment>
<keyword evidence="7 8" id="KW-0315">Glutamine amidotransferase</keyword>
<feature type="active site" evidence="8">
    <location>
        <position position="205"/>
    </location>
</feature>
<comment type="pathway">
    <text evidence="8">Purine metabolism; IMP biosynthesis via de novo pathway; 5-amino-1-(5-phospho-D-ribosyl)imidazole from N(2)-formyl-N(1)-(5-phospho-D-ribosyl)glycinamide: step 1/2.</text>
</comment>
<evidence type="ECO:0000313" key="9">
    <source>
        <dbReference type="EMBL" id="NMM44415.1"/>
    </source>
</evidence>
<keyword evidence="4 8" id="KW-0658">Purine biosynthesis</keyword>
<comment type="function">
    <text evidence="8">Part of the phosphoribosylformylglycinamidine synthase complex involved in the purines biosynthetic pathway. Catalyzes the ATP-dependent conversion of formylglycinamide ribonucleotide (FGAR) and glutamine to yield formylglycinamidine ribonucleotide (FGAM) and glutamate. The FGAM synthase complex is composed of three subunits. PurQ produces an ammonia molecule by converting glutamine to glutamate. PurL transfers the ammonia molecule to FGAR to form FGAM in an ATP-dependent manner. PurS interacts with PurQ and PurL and is thought to assist in the transfer of the ammonia molecule from PurQ to PurL.</text>
</comment>
<dbReference type="CDD" id="cd01740">
    <property type="entry name" value="GATase1_FGAR_AT"/>
    <property type="match status" value="1"/>
</dbReference>
<evidence type="ECO:0000256" key="2">
    <source>
        <dbReference type="ARBA" id="ARBA00022598"/>
    </source>
</evidence>
<name>A0A7Y0DZF9_9PROT</name>
<dbReference type="AlphaFoldDB" id="A0A7Y0DZF9"/>
<dbReference type="NCBIfam" id="NF002957">
    <property type="entry name" value="PRK03619.1"/>
    <property type="match status" value="1"/>
</dbReference>